<keyword evidence="1" id="KW-0812">Transmembrane</keyword>
<evidence type="ECO:0000313" key="3">
    <source>
        <dbReference type="EMBL" id="EDR14362.1"/>
    </source>
</evidence>
<dbReference type="Proteomes" id="UP000001194">
    <property type="component" value="Unassembled WGS sequence"/>
</dbReference>
<keyword evidence="1" id="KW-0472">Membrane</keyword>
<protein>
    <submittedName>
        <fullName evidence="3">Predicted protein</fullName>
    </submittedName>
</protein>
<organism evidence="4">
    <name type="scientific">Laccaria bicolor (strain S238N-H82 / ATCC MYA-4686)</name>
    <name type="common">Bicoloured deceiver</name>
    <name type="synonym">Laccaria laccata var. bicolor</name>
    <dbReference type="NCBI Taxonomy" id="486041"/>
    <lineage>
        <taxon>Eukaryota</taxon>
        <taxon>Fungi</taxon>
        <taxon>Dikarya</taxon>
        <taxon>Basidiomycota</taxon>
        <taxon>Agaricomycotina</taxon>
        <taxon>Agaricomycetes</taxon>
        <taxon>Agaricomycetidae</taxon>
        <taxon>Agaricales</taxon>
        <taxon>Agaricineae</taxon>
        <taxon>Hydnangiaceae</taxon>
        <taxon>Laccaria</taxon>
    </lineage>
</organism>
<dbReference type="Gene3D" id="1.20.5.510">
    <property type="entry name" value="Single helix bin"/>
    <property type="match status" value="1"/>
</dbReference>
<dbReference type="KEGG" id="lbc:LACBIDRAFT_306126"/>
<evidence type="ECO:0000313" key="4">
    <source>
        <dbReference type="Proteomes" id="UP000001194"/>
    </source>
</evidence>
<proteinExistence type="predicted"/>
<name>B0CST2_LACBS</name>
<reference evidence="3 4" key="1">
    <citation type="journal article" date="2008" name="Nature">
        <title>The genome of Laccaria bicolor provides insights into mycorrhizal symbiosis.</title>
        <authorList>
            <person name="Martin F."/>
            <person name="Aerts A."/>
            <person name="Ahren D."/>
            <person name="Brun A."/>
            <person name="Danchin E.G.J."/>
            <person name="Duchaussoy F."/>
            <person name="Gibon J."/>
            <person name="Kohler A."/>
            <person name="Lindquist E."/>
            <person name="Pereda V."/>
            <person name="Salamov A."/>
            <person name="Shapiro H.J."/>
            <person name="Wuyts J."/>
            <person name="Blaudez D."/>
            <person name="Buee M."/>
            <person name="Brokstein P."/>
            <person name="Canbaeck B."/>
            <person name="Cohen D."/>
            <person name="Courty P.E."/>
            <person name="Coutinho P.M."/>
            <person name="Delaruelle C."/>
            <person name="Detter J.C."/>
            <person name="Deveau A."/>
            <person name="DiFazio S."/>
            <person name="Duplessis S."/>
            <person name="Fraissinet-Tachet L."/>
            <person name="Lucic E."/>
            <person name="Frey-Klett P."/>
            <person name="Fourrey C."/>
            <person name="Feussner I."/>
            <person name="Gay G."/>
            <person name="Grimwood J."/>
            <person name="Hoegger P.J."/>
            <person name="Jain P."/>
            <person name="Kilaru S."/>
            <person name="Labbe J."/>
            <person name="Lin Y.C."/>
            <person name="Legue V."/>
            <person name="Le Tacon F."/>
            <person name="Marmeisse R."/>
            <person name="Melayah D."/>
            <person name="Montanini B."/>
            <person name="Muratet M."/>
            <person name="Nehls U."/>
            <person name="Niculita-Hirzel H."/>
            <person name="Oudot-Le Secq M.P."/>
            <person name="Peter M."/>
            <person name="Quesneville H."/>
            <person name="Rajashekar B."/>
            <person name="Reich M."/>
            <person name="Rouhier N."/>
            <person name="Schmutz J."/>
            <person name="Yin T."/>
            <person name="Chalot M."/>
            <person name="Henrissat B."/>
            <person name="Kuees U."/>
            <person name="Lucas S."/>
            <person name="Van de Peer Y."/>
            <person name="Podila G.K."/>
            <person name="Polle A."/>
            <person name="Pukkila P.J."/>
            <person name="Richardson P.M."/>
            <person name="Rouze P."/>
            <person name="Sanders I.R."/>
            <person name="Stajich J.E."/>
            <person name="Tunlid A."/>
            <person name="Tuskan G."/>
            <person name="Grigoriev I.V."/>
        </authorList>
    </citation>
    <scope>NUCLEOTIDE SEQUENCE [LARGE SCALE GENOMIC DNA]</scope>
    <source>
        <strain evidence="4">S238N-H82 / ATCC MYA-4686</strain>
    </source>
</reference>
<evidence type="ECO:0000256" key="1">
    <source>
        <dbReference type="SAM" id="Phobius"/>
    </source>
</evidence>
<dbReference type="InParanoid" id="B0CST2"/>
<dbReference type="GeneID" id="6070652"/>
<gene>
    <name evidence="3" type="ORF">LACBIDRAFT_306126</name>
</gene>
<dbReference type="RefSeq" id="XP_001874921.1">
    <property type="nucleotide sequence ID" value="XM_001874886.1"/>
</dbReference>
<dbReference type="STRING" id="486041.B0CST2"/>
<keyword evidence="1" id="KW-1133">Transmembrane helix</keyword>
<feature type="signal peptide" evidence="2">
    <location>
        <begin position="1"/>
        <end position="24"/>
    </location>
</feature>
<sequence>MEMNPVALWHVRSVFLVCISDTSAGGHTPLPLPAQQGLRERSLSPIFCNDTDTRGNVGVEPIAIDHPCRCAVLRRYAVHPRIFMAFSVNSLPNGTHYLGPNSSNANPCICSTVTYSLVSACGGCQNRTFTNWGNWSLSCTSTEIATFPDAIPSGTDVPVWAYLDVTTFVNETFDPVAAQQSLLNSPVTSSITSASSITSSLRKSSTVSSVISQPTVSSLSPSSTAVNHASSHSNAGAIAGGVVGGLVFLAVAALVALWWFVRRRNPRAHDDRVFVAPSTNMVSSTGLPDGPSLLSTNPYMGSDTNTFPGSPVTSAVYTTLPNRRSLESISHYGPSVVHSRGYTGAPEVL</sequence>
<dbReference type="HOGENOM" id="CLU_053888_1_0_1"/>
<dbReference type="AlphaFoldDB" id="B0CST2"/>
<keyword evidence="4" id="KW-1185">Reference proteome</keyword>
<dbReference type="EMBL" id="DS547092">
    <property type="protein sequence ID" value="EDR14362.1"/>
    <property type="molecule type" value="Genomic_DNA"/>
</dbReference>
<dbReference type="OrthoDB" id="2576311at2759"/>
<evidence type="ECO:0000256" key="2">
    <source>
        <dbReference type="SAM" id="SignalP"/>
    </source>
</evidence>
<accession>B0CST2</accession>
<feature type="chain" id="PRO_5002746951" evidence="2">
    <location>
        <begin position="25"/>
        <end position="349"/>
    </location>
</feature>
<feature type="transmembrane region" description="Helical" evidence="1">
    <location>
        <begin position="237"/>
        <end position="261"/>
    </location>
</feature>
<keyword evidence="2" id="KW-0732">Signal</keyword>